<dbReference type="GO" id="GO:0009307">
    <property type="term" value="P:DNA restriction-modification system"/>
    <property type="evidence" value="ECO:0007669"/>
    <property type="project" value="UniProtKB-KW"/>
</dbReference>
<sequence>MNQRTMADLYYLAKGHKAADVSNIPIAGYDRYIQIDDLRTNSNIKFAYDPRGTRVLPNDICIAWDGANAGTVAYSLSGLIGSTIARLRPREEKAIHTPFVGRFLQEKFNFLNEGSTGATIPHISKDRLMGLIVPFPEVSEQRRIAAILDKADAIRRKRRESIRLADDLVRGAVLILLGEAPDHRISIDNLLADQPNSIRTGPFGSQLLHSEFTESGIPVLGIDNAVTNRFRWAERRYVSEEKYKELSRYTVLPGDVIITIMGTTGRVCVAPDDLARCISTKHLCTMTTNRDKILPEYLWASLLWDSAVRAQAAREGKGAIMEGWNMGIVRSLLIKVPTMSEQRRFVAFLKTVDVLREKLVCDAQNSDGLFTSLSHQAFADQP</sequence>
<dbReference type="InterPro" id="IPR052021">
    <property type="entry name" value="Type-I_RS_S_subunit"/>
</dbReference>
<dbReference type="AlphaFoldDB" id="A0A1A8XVV4"/>
<evidence type="ECO:0000259" key="4">
    <source>
        <dbReference type="Pfam" id="PF01420"/>
    </source>
</evidence>
<evidence type="ECO:0000256" key="1">
    <source>
        <dbReference type="ARBA" id="ARBA00010923"/>
    </source>
</evidence>
<dbReference type="Proteomes" id="UP000199169">
    <property type="component" value="Unassembled WGS sequence"/>
</dbReference>
<name>A0A1A8XVV4_9PROT</name>
<dbReference type="GO" id="GO:0003677">
    <property type="term" value="F:DNA binding"/>
    <property type="evidence" value="ECO:0007669"/>
    <property type="project" value="UniProtKB-KW"/>
</dbReference>
<dbReference type="PANTHER" id="PTHR30408">
    <property type="entry name" value="TYPE-1 RESTRICTION ENZYME ECOKI SPECIFICITY PROTEIN"/>
    <property type="match status" value="1"/>
</dbReference>
<dbReference type="CDD" id="cd17263">
    <property type="entry name" value="RMtype1_S_AbaB8300I-TRD1-CR1_like"/>
    <property type="match status" value="1"/>
</dbReference>
<dbReference type="PANTHER" id="PTHR30408:SF12">
    <property type="entry name" value="TYPE I RESTRICTION ENZYME MJAVIII SPECIFICITY SUBUNIT"/>
    <property type="match status" value="1"/>
</dbReference>
<dbReference type="EMBL" id="FLQX01000141">
    <property type="protein sequence ID" value="SBT08732.1"/>
    <property type="molecule type" value="Genomic_DNA"/>
</dbReference>
<proteinExistence type="inferred from homology"/>
<dbReference type="InterPro" id="IPR044946">
    <property type="entry name" value="Restrct_endonuc_typeI_TRD_sf"/>
</dbReference>
<accession>A0A1A8XVV4</accession>
<evidence type="ECO:0000313" key="5">
    <source>
        <dbReference type="EMBL" id="SBT08732.1"/>
    </source>
</evidence>
<evidence type="ECO:0000256" key="2">
    <source>
        <dbReference type="ARBA" id="ARBA00022747"/>
    </source>
</evidence>
<dbReference type="STRING" id="1860102.ACCAA_620009"/>
<comment type="similarity">
    <text evidence="1">Belongs to the type-I restriction system S methylase family.</text>
</comment>
<evidence type="ECO:0000256" key="3">
    <source>
        <dbReference type="ARBA" id="ARBA00023125"/>
    </source>
</evidence>
<dbReference type="InterPro" id="IPR000055">
    <property type="entry name" value="Restrct_endonuc_typeI_TRD"/>
</dbReference>
<feature type="domain" description="Type I restriction modification DNA specificity" evidence="4">
    <location>
        <begin position="31"/>
        <end position="162"/>
    </location>
</feature>
<reference evidence="5 6" key="1">
    <citation type="submission" date="2016-06" db="EMBL/GenBank/DDBJ databases">
        <authorList>
            <person name="Kjaerup R.B."/>
            <person name="Dalgaard T.S."/>
            <person name="Juul-Madsen H.R."/>
        </authorList>
    </citation>
    <scope>NUCLEOTIDE SEQUENCE [LARGE SCALE GENOMIC DNA]</scope>
    <source>
        <strain evidence="5">3</strain>
    </source>
</reference>
<evidence type="ECO:0000313" key="6">
    <source>
        <dbReference type="Proteomes" id="UP000199169"/>
    </source>
</evidence>
<protein>
    <submittedName>
        <fullName evidence="5">Restriction modification system DNA specificity domain protein</fullName>
    </submittedName>
</protein>
<dbReference type="RefSeq" id="WP_186408420.1">
    <property type="nucleotide sequence ID" value="NZ_FLQX01000141.1"/>
</dbReference>
<keyword evidence="2" id="KW-0680">Restriction system</keyword>
<dbReference type="Gene3D" id="3.90.220.20">
    <property type="entry name" value="DNA methylase specificity domains"/>
    <property type="match status" value="2"/>
</dbReference>
<organism evidence="5 6">
    <name type="scientific">Candidatus Accumulibacter aalborgensis</name>
    <dbReference type="NCBI Taxonomy" id="1860102"/>
    <lineage>
        <taxon>Bacteria</taxon>
        <taxon>Pseudomonadati</taxon>
        <taxon>Pseudomonadota</taxon>
        <taxon>Betaproteobacteria</taxon>
        <taxon>Candidatus Accumulibacter</taxon>
    </lineage>
</organism>
<dbReference type="SUPFAM" id="SSF116734">
    <property type="entry name" value="DNA methylase specificity domain"/>
    <property type="match status" value="2"/>
</dbReference>
<keyword evidence="6" id="KW-1185">Reference proteome</keyword>
<keyword evidence="3" id="KW-0238">DNA-binding</keyword>
<dbReference type="Pfam" id="PF01420">
    <property type="entry name" value="Methylase_S"/>
    <property type="match status" value="1"/>
</dbReference>
<gene>
    <name evidence="5" type="ORF">ACCAA_620009</name>
</gene>